<gene>
    <name evidence="6" type="ORF">PR018_19730</name>
</gene>
<evidence type="ECO:0000313" key="7">
    <source>
        <dbReference type="Proteomes" id="UP000318939"/>
    </source>
</evidence>
<name>A0ABY8IQ44_9HYPH</name>
<dbReference type="Proteomes" id="UP000318939">
    <property type="component" value="Plasmid unnamed1"/>
</dbReference>
<dbReference type="InterPro" id="IPR000914">
    <property type="entry name" value="SBP_5_dom"/>
</dbReference>
<comment type="subcellular location">
    <subcellularLocation>
        <location evidence="1">Periplasm</location>
    </subcellularLocation>
</comment>
<dbReference type="Gene3D" id="3.90.76.10">
    <property type="entry name" value="Dipeptide-binding Protein, Domain 1"/>
    <property type="match status" value="1"/>
</dbReference>
<feature type="chain" id="PRO_5046683801" evidence="4">
    <location>
        <begin position="30"/>
        <end position="511"/>
    </location>
</feature>
<keyword evidence="6" id="KW-0614">Plasmid</keyword>
<dbReference type="RefSeq" id="WP_142831705.1">
    <property type="nucleotide sequence ID" value="NZ_CP117268.1"/>
</dbReference>
<dbReference type="InterPro" id="IPR030678">
    <property type="entry name" value="Peptide/Ni-bd"/>
</dbReference>
<reference evidence="6 7" key="1">
    <citation type="journal article" date="2019" name="Phytopathology">
        <title>A Novel Group of Rhizobium tumorigenes-Like Agrobacteria Associated with Crown Gall Disease of Rhododendron and Blueberry.</title>
        <authorList>
            <person name="Kuzmanovic N."/>
            <person name="Behrens P."/>
            <person name="Idczak E."/>
            <person name="Wagner S."/>
            <person name="Gotz M."/>
            <person name="Sproer C."/>
            <person name="Bunk B."/>
            <person name="Overmann J."/>
            <person name="Smalla K."/>
        </authorList>
    </citation>
    <scope>NUCLEOTIDE SEQUENCE [LARGE SCALE GENOMIC DNA]</scope>
    <source>
        <strain evidence="7">rho-6.2</strain>
    </source>
</reference>
<organism evidence="6 7">
    <name type="scientific">Rhizobium rhododendri</name>
    <dbReference type="NCBI Taxonomy" id="2506430"/>
    <lineage>
        <taxon>Bacteria</taxon>
        <taxon>Pseudomonadati</taxon>
        <taxon>Pseudomonadota</taxon>
        <taxon>Alphaproteobacteria</taxon>
        <taxon>Hyphomicrobiales</taxon>
        <taxon>Rhizobiaceae</taxon>
        <taxon>Rhizobium/Agrobacterium group</taxon>
        <taxon>Rhizobium</taxon>
    </lineage>
</organism>
<dbReference type="SUPFAM" id="SSF53850">
    <property type="entry name" value="Periplasmic binding protein-like II"/>
    <property type="match status" value="1"/>
</dbReference>
<evidence type="ECO:0000256" key="3">
    <source>
        <dbReference type="ARBA" id="ARBA00022729"/>
    </source>
</evidence>
<evidence type="ECO:0000256" key="2">
    <source>
        <dbReference type="ARBA" id="ARBA00005695"/>
    </source>
</evidence>
<keyword evidence="7" id="KW-1185">Reference proteome</keyword>
<evidence type="ECO:0000256" key="1">
    <source>
        <dbReference type="ARBA" id="ARBA00004418"/>
    </source>
</evidence>
<geneLocation type="plasmid" evidence="6 7">
    <name>unnamed1</name>
</geneLocation>
<evidence type="ECO:0000256" key="4">
    <source>
        <dbReference type="SAM" id="SignalP"/>
    </source>
</evidence>
<sequence length="511" mass="55741">MHSLTRGLTATFMALALCGTAFYAAPAAAAGKMTISSPQDPGSWDPIDTFLVQWASVATNIFDGLTYRGPDLKVVPGLAESWEELDGGKRIRFKLRHNVKFHDGEDFNAEAVKFTFERLLGEQGAKGPQRSNYTSIDSVTVVDDDTVDMKLKSPDPVLLTKLAGYGAMIVPPKYIKEKGEDNFNTHPVGTGPFKFVSYQPKVNIALEANPDYWGGAPKLSQLEFRFISEPATAVAELQAGRVDLVIPPTIPVGMIPVISGDPKLEVVSVPGPTVDALRFNTRDGITADPKVRKAIIMAVDRSTIVKSILAGQASEIVSFQSSLSFGYDKDLKGLPYDPAAAKKLLAEAGVKPGATLQIDIRGNDTTMNEVAQVVASYLQMVGITASIKPYETNVLLNDIIPQGKTGGMFQQKWGGWTFDFDNTAYAMYHSGEKWNPYDKDATLDKLLESQRPLIDKAAREKILKEVANYAADRALELPLYNSKSIYGISKRVKGFIAPPDNRLKLTDVTVE</sequence>
<dbReference type="PANTHER" id="PTHR30290:SF38">
    <property type="entry name" value="D,D-DIPEPTIDE-BINDING PERIPLASMIC PROTEIN DDPA-RELATED"/>
    <property type="match status" value="1"/>
</dbReference>
<dbReference type="InterPro" id="IPR039424">
    <property type="entry name" value="SBP_5"/>
</dbReference>
<protein>
    <submittedName>
        <fullName evidence="6">ABC transporter substrate-binding protein</fullName>
    </submittedName>
</protein>
<reference evidence="6 7" key="2">
    <citation type="journal article" date="2023" name="MicrobiologyOpen">
        <title>Genomics of the tumorigenes clade of the family Rhizobiaceae and description of Rhizobium rhododendri sp. nov.</title>
        <authorList>
            <person name="Kuzmanovic N."/>
            <person name="diCenzo G.C."/>
            <person name="Bunk B."/>
            <person name="Sproeer C."/>
            <person name="Fruehling A."/>
            <person name="Neumann-Schaal M."/>
            <person name="Overmann J."/>
            <person name="Smalla K."/>
        </authorList>
    </citation>
    <scope>NUCLEOTIDE SEQUENCE [LARGE SCALE GENOMIC DNA]</scope>
    <source>
        <strain evidence="7">rho-6.2</strain>
        <plasmid evidence="6 7">unnamed1</plasmid>
    </source>
</reference>
<keyword evidence="3 4" id="KW-0732">Signal</keyword>
<dbReference type="PANTHER" id="PTHR30290">
    <property type="entry name" value="PERIPLASMIC BINDING COMPONENT OF ABC TRANSPORTER"/>
    <property type="match status" value="1"/>
</dbReference>
<dbReference type="EMBL" id="CP117268">
    <property type="protein sequence ID" value="WFS25787.1"/>
    <property type="molecule type" value="Genomic_DNA"/>
</dbReference>
<proteinExistence type="inferred from homology"/>
<dbReference type="Gene3D" id="3.10.105.10">
    <property type="entry name" value="Dipeptide-binding Protein, Domain 3"/>
    <property type="match status" value="1"/>
</dbReference>
<evidence type="ECO:0000259" key="5">
    <source>
        <dbReference type="Pfam" id="PF00496"/>
    </source>
</evidence>
<dbReference type="PIRSF" id="PIRSF002741">
    <property type="entry name" value="MppA"/>
    <property type="match status" value="1"/>
</dbReference>
<comment type="similarity">
    <text evidence="2">Belongs to the bacterial solute-binding protein 5 family.</text>
</comment>
<feature type="domain" description="Solute-binding protein family 5" evidence="5">
    <location>
        <begin position="73"/>
        <end position="433"/>
    </location>
</feature>
<evidence type="ECO:0000313" key="6">
    <source>
        <dbReference type="EMBL" id="WFS25787.1"/>
    </source>
</evidence>
<feature type="signal peptide" evidence="4">
    <location>
        <begin position="1"/>
        <end position="29"/>
    </location>
</feature>
<accession>A0ABY8IQ44</accession>
<dbReference type="Gene3D" id="3.40.190.10">
    <property type="entry name" value="Periplasmic binding protein-like II"/>
    <property type="match status" value="1"/>
</dbReference>
<dbReference type="Pfam" id="PF00496">
    <property type="entry name" value="SBP_bac_5"/>
    <property type="match status" value="1"/>
</dbReference>
<dbReference type="CDD" id="cd00995">
    <property type="entry name" value="PBP2_NikA_DppA_OppA_like"/>
    <property type="match status" value="1"/>
</dbReference>